<gene>
    <name evidence="2" type="ORF">F0562_026062</name>
</gene>
<protein>
    <submittedName>
        <fullName evidence="2">Uncharacterized protein</fullName>
    </submittedName>
</protein>
<dbReference type="AlphaFoldDB" id="A0A5J5BA80"/>
<dbReference type="Proteomes" id="UP000325577">
    <property type="component" value="Linkage Group LG14"/>
</dbReference>
<accession>A0A5J5BA80</accession>
<reference evidence="2 3" key="1">
    <citation type="submission" date="2019-09" db="EMBL/GenBank/DDBJ databases">
        <title>A chromosome-level genome assembly of the Chinese tupelo Nyssa sinensis.</title>
        <authorList>
            <person name="Yang X."/>
            <person name="Kang M."/>
            <person name="Yang Y."/>
            <person name="Xiong H."/>
            <person name="Wang M."/>
            <person name="Zhang Z."/>
            <person name="Wang Z."/>
            <person name="Wu H."/>
            <person name="Ma T."/>
            <person name="Liu J."/>
            <person name="Xi Z."/>
        </authorList>
    </citation>
    <scope>NUCLEOTIDE SEQUENCE [LARGE SCALE GENOMIC DNA]</scope>
    <source>
        <strain evidence="2">J267</strain>
        <tissue evidence="2">Leaf</tissue>
    </source>
</reference>
<evidence type="ECO:0000256" key="1">
    <source>
        <dbReference type="SAM" id="MobiDB-lite"/>
    </source>
</evidence>
<name>A0A5J5BA80_9ASTE</name>
<evidence type="ECO:0000313" key="2">
    <source>
        <dbReference type="EMBL" id="KAA8539370.1"/>
    </source>
</evidence>
<evidence type="ECO:0000313" key="3">
    <source>
        <dbReference type="Proteomes" id="UP000325577"/>
    </source>
</evidence>
<organism evidence="2 3">
    <name type="scientific">Nyssa sinensis</name>
    <dbReference type="NCBI Taxonomy" id="561372"/>
    <lineage>
        <taxon>Eukaryota</taxon>
        <taxon>Viridiplantae</taxon>
        <taxon>Streptophyta</taxon>
        <taxon>Embryophyta</taxon>
        <taxon>Tracheophyta</taxon>
        <taxon>Spermatophyta</taxon>
        <taxon>Magnoliopsida</taxon>
        <taxon>eudicotyledons</taxon>
        <taxon>Gunneridae</taxon>
        <taxon>Pentapetalae</taxon>
        <taxon>asterids</taxon>
        <taxon>Cornales</taxon>
        <taxon>Nyssaceae</taxon>
        <taxon>Nyssa</taxon>
    </lineage>
</organism>
<sequence length="190" mass="20949">MASPPPPLWTTELIARGELEENLSEEEKRKLEKINPIEVKFFRLVQRLGRSPEDSIAVQVLYRLVLVAGRPSNQVRSERGWLSRGSWQAPIRHRRPGEPPSGSVTTPTPPRRPTPAPVLAMLIENSLGEENLVFSVSHLLPSPEEVNLTEAENEQTKHVYSVAVATAVAVEAAVMAAQPVAEVVRLTTVT</sequence>
<dbReference type="EMBL" id="CM018037">
    <property type="protein sequence ID" value="KAA8539370.1"/>
    <property type="molecule type" value="Genomic_DNA"/>
</dbReference>
<proteinExistence type="predicted"/>
<feature type="region of interest" description="Disordered" evidence="1">
    <location>
        <begin position="86"/>
        <end position="114"/>
    </location>
</feature>
<keyword evidence="3" id="KW-1185">Reference proteome</keyword>